<dbReference type="AlphaFoldDB" id="A0A5C4QSB2"/>
<evidence type="ECO:0000313" key="2">
    <source>
        <dbReference type="Proteomes" id="UP000306145"/>
    </source>
</evidence>
<dbReference type="Proteomes" id="UP000306145">
    <property type="component" value="Unassembled WGS sequence"/>
</dbReference>
<keyword evidence="2" id="KW-1185">Reference proteome</keyword>
<dbReference type="OrthoDB" id="4559274at2"/>
<protein>
    <submittedName>
        <fullName evidence="1">Uncharacterized protein</fullName>
    </submittedName>
</protein>
<accession>A0A5C4QSB2</accession>
<dbReference type="EMBL" id="VDFY01000146">
    <property type="protein sequence ID" value="TNH29179.1"/>
    <property type="molecule type" value="Genomic_DNA"/>
</dbReference>
<sequence>MLELAELCHICRVVFHRTADRFHWRPTLGSAAEVLAAALPSPDPLLAAPRLETGHRLVAGAVQTYLLTAAGHLGALSALYRAGEVLFTPGMVVRGVIECSARVFWVLGDRADGPEDLLVRGYLEELLSAEEAKKAAGRLGGKSTDLYKQLDNTYRNLKAEIAGRFPGTTLDGLSRWMLGGQTLAKPGEAVTSMYGLLKKHAGSMVTSKISEGIYDYLSNVTHPTLYPTRDLREWVPSSDHPDELVAILHVETDFVERQTAAAVLAYYNALSYVTSFFGWSTDIHDQLTEAIDRLLPGALQNPKVAPAVPSGGPIA</sequence>
<gene>
    <name evidence="1" type="ORF">FHG89_13280</name>
</gene>
<comment type="caution">
    <text evidence="1">The sequence shown here is derived from an EMBL/GenBank/DDBJ whole genome shotgun (WGS) entry which is preliminary data.</text>
</comment>
<organism evidence="1 2">
    <name type="scientific">Micromonospora orduensis</name>
    <dbReference type="NCBI Taxonomy" id="1420891"/>
    <lineage>
        <taxon>Bacteria</taxon>
        <taxon>Bacillati</taxon>
        <taxon>Actinomycetota</taxon>
        <taxon>Actinomycetes</taxon>
        <taxon>Micromonosporales</taxon>
        <taxon>Micromonosporaceae</taxon>
        <taxon>Micromonospora</taxon>
    </lineage>
</organism>
<evidence type="ECO:0000313" key="1">
    <source>
        <dbReference type="EMBL" id="TNH29179.1"/>
    </source>
</evidence>
<proteinExistence type="predicted"/>
<reference evidence="1 2" key="1">
    <citation type="submission" date="2019-06" db="EMBL/GenBank/DDBJ databases">
        <title>Micromonospora ordensis sp. nov., isolated from deep marine sediment.</title>
        <authorList>
            <person name="Veyisoglu A."/>
            <person name="Carro L."/>
            <person name="Klenk H.-P."/>
            <person name="Sahin N."/>
        </authorList>
    </citation>
    <scope>NUCLEOTIDE SEQUENCE [LARGE SCALE GENOMIC DNA]</scope>
    <source>
        <strain evidence="1 2">S2509</strain>
    </source>
</reference>
<name>A0A5C4QSB2_9ACTN</name>